<dbReference type="GO" id="GO:0016747">
    <property type="term" value="F:acyltransferase activity, transferring groups other than amino-acyl groups"/>
    <property type="evidence" value="ECO:0007669"/>
    <property type="project" value="InterPro"/>
</dbReference>
<dbReference type="Pfam" id="PF00583">
    <property type="entry name" value="Acetyltransf_1"/>
    <property type="match status" value="1"/>
</dbReference>
<dbReference type="AlphaFoldDB" id="A0A7M7KDA4"/>
<dbReference type="InterPro" id="IPR052729">
    <property type="entry name" value="Acyl/Acetyltrans_Enzymes"/>
</dbReference>
<dbReference type="SUPFAM" id="SSF55729">
    <property type="entry name" value="Acyl-CoA N-acyltransferases (Nat)"/>
    <property type="match status" value="1"/>
</dbReference>
<evidence type="ECO:0000313" key="3">
    <source>
        <dbReference type="Proteomes" id="UP000594260"/>
    </source>
</evidence>
<dbReference type="CDD" id="cd04301">
    <property type="entry name" value="NAT_SF"/>
    <property type="match status" value="1"/>
</dbReference>
<evidence type="ECO:0000313" key="2">
    <source>
        <dbReference type="EnsemblMetazoa" id="XP_022659326"/>
    </source>
</evidence>
<dbReference type="Proteomes" id="UP000594260">
    <property type="component" value="Unplaced"/>
</dbReference>
<organism evidence="2 3">
    <name type="scientific">Varroa destructor</name>
    <name type="common">Honeybee mite</name>
    <dbReference type="NCBI Taxonomy" id="109461"/>
    <lineage>
        <taxon>Eukaryota</taxon>
        <taxon>Metazoa</taxon>
        <taxon>Ecdysozoa</taxon>
        <taxon>Arthropoda</taxon>
        <taxon>Chelicerata</taxon>
        <taxon>Arachnida</taxon>
        <taxon>Acari</taxon>
        <taxon>Parasitiformes</taxon>
        <taxon>Mesostigmata</taxon>
        <taxon>Gamasina</taxon>
        <taxon>Dermanyssoidea</taxon>
        <taxon>Varroidae</taxon>
        <taxon>Varroa</taxon>
    </lineage>
</organism>
<reference evidence="2" key="1">
    <citation type="submission" date="2021-01" db="UniProtKB">
        <authorList>
            <consortium name="EnsemblMetazoa"/>
        </authorList>
    </citation>
    <scope>IDENTIFICATION</scope>
</reference>
<feature type="domain" description="N-acetyltransferase" evidence="1">
    <location>
        <begin position="14"/>
        <end position="151"/>
    </location>
</feature>
<dbReference type="GeneID" id="111249576"/>
<dbReference type="OMA" id="PREYTIR"/>
<dbReference type="Pfam" id="PF18014">
    <property type="entry name" value="Acetyltransf_18"/>
    <property type="match status" value="1"/>
</dbReference>
<proteinExistence type="predicted"/>
<dbReference type="InterPro" id="IPR016181">
    <property type="entry name" value="Acyl_CoA_acyltransferase"/>
</dbReference>
<dbReference type="RefSeq" id="XP_022659326.1">
    <property type="nucleotide sequence ID" value="XM_022803591.1"/>
</dbReference>
<protein>
    <recommendedName>
        <fullName evidence="1">N-acetyltransferase domain-containing protein</fullName>
    </recommendedName>
</protein>
<accession>A0A7M7KDA4</accession>
<dbReference type="PANTHER" id="PTHR47237">
    <property type="entry name" value="SLL0310 PROTEIN"/>
    <property type="match status" value="1"/>
</dbReference>
<dbReference type="OrthoDB" id="5771378at2759"/>
<keyword evidence="3" id="KW-1185">Reference proteome</keyword>
<dbReference type="PROSITE" id="PS51186">
    <property type="entry name" value="GNAT"/>
    <property type="match status" value="1"/>
</dbReference>
<dbReference type="KEGG" id="vde:111249576"/>
<sequence>MGTSKPSANLLDGVTVRILNPEDLESLPRFWIQDVGIPIELRFIKRWYASDPEGFRVAVDSRDRIIGMASIMKQTDQLYVMGYMGVAKRYRGKGVGRMLLDNLLARSQPANCALSASEDKLDMYIRRGFKKVENLSGYSYIGKLNIVKNQPPLPLDLDIVHVKPGDALLAEVTAYDATVCGFQRNVELIQFTEPTSIVLAVKRQGKVVAYGKVQKYMLGGIWLGPVYGDEMYIASHLIEALMRQFEKDRSPFVFAIFSAKAQPIAKSLNLKLVDKLRRCYLDTSPENLPPVKMENVYAFDDVGFTFL</sequence>
<dbReference type="InterPro" id="IPR041496">
    <property type="entry name" value="YitH/HolE_GNAT"/>
</dbReference>
<name>A0A7M7KDA4_VARDE</name>
<dbReference type="InterPro" id="IPR000182">
    <property type="entry name" value="GNAT_dom"/>
</dbReference>
<evidence type="ECO:0000259" key="1">
    <source>
        <dbReference type="PROSITE" id="PS51186"/>
    </source>
</evidence>
<dbReference type="PANTHER" id="PTHR47237:SF1">
    <property type="entry name" value="SLL0310 PROTEIN"/>
    <property type="match status" value="1"/>
</dbReference>
<dbReference type="EnsemblMetazoa" id="XM_022803591">
    <property type="protein sequence ID" value="XP_022659326"/>
    <property type="gene ID" value="LOC111249576"/>
</dbReference>
<dbReference type="Gene3D" id="3.40.630.90">
    <property type="match status" value="1"/>
</dbReference>
<dbReference type="InParanoid" id="A0A7M7KDA4"/>
<dbReference type="Gene3D" id="3.40.630.30">
    <property type="match status" value="1"/>
</dbReference>